<dbReference type="RefSeq" id="XP_031344102.1">
    <property type="nucleotide sequence ID" value="XM_031488242.1"/>
</dbReference>
<dbReference type="PRINTS" id="PR00625">
    <property type="entry name" value="JDOMAIN"/>
</dbReference>
<dbReference type="Pfam" id="PF12171">
    <property type="entry name" value="zf-C2H2_jaz"/>
    <property type="match status" value="1"/>
</dbReference>
<dbReference type="Gene3D" id="3.30.160.60">
    <property type="entry name" value="Classic Zinc Finger"/>
    <property type="match status" value="1"/>
</dbReference>
<dbReference type="PROSITE" id="PS00028">
    <property type="entry name" value="ZINC_FINGER_C2H2_1"/>
    <property type="match status" value="2"/>
</dbReference>
<feature type="compositionally biased region" description="Basic and acidic residues" evidence="4">
    <location>
        <begin position="342"/>
        <end position="351"/>
    </location>
</feature>
<keyword evidence="2" id="KW-0863">Zinc-finger</keyword>
<evidence type="ECO:0000256" key="4">
    <source>
        <dbReference type="SAM" id="MobiDB-lite"/>
    </source>
</evidence>
<dbReference type="PANTHER" id="PTHR44029:SF1">
    <property type="entry name" value="DNAJ HOMOLOG SUBFAMILY C MEMBER 21"/>
    <property type="match status" value="1"/>
</dbReference>
<evidence type="ECO:0000256" key="3">
    <source>
        <dbReference type="ARBA" id="ARBA00022833"/>
    </source>
</evidence>
<dbReference type="CDD" id="cd06257">
    <property type="entry name" value="DnaJ"/>
    <property type="match status" value="1"/>
</dbReference>
<evidence type="ECO:0000313" key="6">
    <source>
        <dbReference type="EMBL" id="JAV61893.1"/>
    </source>
</evidence>
<dbReference type="GO" id="GO:0005737">
    <property type="term" value="C:cytoplasm"/>
    <property type="evidence" value="ECO:0007669"/>
    <property type="project" value="TreeGrafter"/>
</dbReference>
<name>A0A1Y1KKF6_PHOPY</name>
<dbReference type="OrthoDB" id="552049at2759"/>
<dbReference type="AlphaFoldDB" id="A0A1Y1KKF6"/>
<dbReference type="InterPro" id="IPR003604">
    <property type="entry name" value="Matrin/U1-like-C_Znf_C2H2"/>
</dbReference>
<feature type="region of interest" description="Disordered" evidence="4">
    <location>
        <begin position="228"/>
        <end position="249"/>
    </location>
</feature>
<feature type="region of interest" description="Disordered" evidence="4">
    <location>
        <begin position="342"/>
        <end position="376"/>
    </location>
</feature>
<feature type="compositionally biased region" description="Basic residues" evidence="4">
    <location>
        <begin position="444"/>
        <end position="456"/>
    </location>
</feature>
<dbReference type="PROSITE" id="PS50076">
    <property type="entry name" value="DNAJ_2"/>
    <property type="match status" value="1"/>
</dbReference>
<dbReference type="GeneID" id="116171408"/>
<dbReference type="InterPro" id="IPR054076">
    <property type="entry name" value="ZUO1-like_ZHD"/>
</dbReference>
<dbReference type="PANTHER" id="PTHR44029">
    <property type="entry name" value="DNAJ HOMOLOG SUBFAMILY C MEMBER 21"/>
    <property type="match status" value="1"/>
</dbReference>
<dbReference type="SUPFAM" id="SSF57667">
    <property type="entry name" value="beta-beta-alpha zinc fingers"/>
    <property type="match status" value="1"/>
</dbReference>
<dbReference type="Pfam" id="PF21884">
    <property type="entry name" value="ZUO1-like_ZHD"/>
    <property type="match status" value="1"/>
</dbReference>
<dbReference type="SMART" id="SM00355">
    <property type="entry name" value="ZnF_C2H2"/>
    <property type="match status" value="2"/>
</dbReference>
<dbReference type="InterPro" id="IPR051964">
    <property type="entry name" value="Chaperone_stress_response"/>
</dbReference>
<dbReference type="InterPro" id="IPR036869">
    <property type="entry name" value="J_dom_sf"/>
</dbReference>
<dbReference type="PROSITE" id="PS00636">
    <property type="entry name" value="DNAJ_1"/>
    <property type="match status" value="1"/>
</dbReference>
<feature type="compositionally biased region" description="Basic and acidic residues" evidence="4">
    <location>
        <begin position="422"/>
        <end position="443"/>
    </location>
</feature>
<feature type="domain" description="J" evidence="5">
    <location>
        <begin position="3"/>
        <end position="69"/>
    </location>
</feature>
<dbReference type="InterPro" id="IPR022755">
    <property type="entry name" value="Znf_C2H2_jaz"/>
</dbReference>
<feature type="region of interest" description="Disordered" evidence="4">
    <location>
        <begin position="395"/>
        <end position="468"/>
    </location>
</feature>
<evidence type="ECO:0000256" key="1">
    <source>
        <dbReference type="ARBA" id="ARBA00022723"/>
    </source>
</evidence>
<dbReference type="EMBL" id="GEZM01081088">
    <property type="protein sequence ID" value="JAV61893.1"/>
    <property type="molecule type" value="Transcribed_RNA"/>
</dbReference>
<evidence type="ECO:0000259" key="5">
    <source>
        <dbReference type="PROSITE" id="PS50076"/>
    </source>
</evidence>
<dbReference type="InterPro" id="IPR018253">
    <property type="entry name" value="DnaJ_domain_CS"/>
</dbReference>
<dbReference type="SUPFAM" id="SSF46565">
    <property type="entry name" value="Chaperone J-domain"/>
    <property type="match status" value="1"/>
</dbReference>
<dbReference type="InterPro" id="IPR001623">
    <property type="entry name" value="DnaJ_domain"/>
</dbReference>
<dbReference type="SMART" id="SM00271">
    <property type="entry name" value="DnaJ"/>
    <property type="match status" value="1"/>
</dbReference>
<keyword evidence="1" id="KW-0479">Metal-binding</keyword>
<proteinExistence type="predicted"/>
<accession>A0A1Y1KKF6</accession>
<dbReference type="Gene3D" id="1.10.287.110">
    <property type="entry name" value="DnaJ domain"/>
    <property type="match status" value="1"/>
</dbReference>
<protein>
    <recommendedName>
        <fullName evidence="5">J domain-containing protein</fullName>
    </recommendedName>
</protein>
<dbReference type="InterPro" id="IPR013087">
    <property type="entry name" value="Znf_C2H2_type"/>
</dbReference>
<sequence length="506" mass="59026">MKCHYKVLEIETDADDSQIKTAYRKLALKWHPDKNLDNVEYAKEQFQFVQQAYDVLSDRQERAWYDKHRDQILYAKDYQDSALDVFQYFTTSCFKGYNDGPDGFYTVYRQVFEKIVAEDTEHADDDADSSIPPSFGSSTSDYDDIVGPFYAYWTSYNTKRSYAWLNPHNIQEVRDRRIFKLVEKENKKVRQKAKKERNEEVRALVAFVKKRDERVLENSRRLEAKIAHNRQKQEELSRQKRLERRKELSDAQPAAEWTRFDNVERQLKDIEKELAETFGEEVSGDESKDSDSELDENLFCVACNKLFKSTKGYANHETSKKHKQNVKILKETMTAEDFKENATPEDLHAADDQNAETDDLVHDDVDRKKTKKAKNVLQTTYHSDSEIDNEFIVQENGDEDHFGEASTKKKRRKPKSGTVKTDVLKETEDVKLEQTSDAQSEKKGKSKNKVKNKSKVPVRQPERDQDNVCVTCKSQFPSKNKLFSHLKSTQHSVYLPATSHSKNSKE</sequence>
<dbReference type="KEGG" id="ppyr:116171408"/>
<organism evidence="6">
    <name type="scientific">Photinus pyralis</name>
    <name type="common">Common eastern firefly</name>
    <name type="synonym">Lampyris pyralis</name>
    <dbReference type="NCBI Taxonomy" id="7054"/>
    <lineage>
        <taxon>Eukaryota</taxon>
        <taxon>Metazoa</taxon>
        <taxon>Ecdysozoa</taxon>
        <taxon>Arthropoda</taxon>
        <taxon>Hexapoda</taxon>
        <taxon>Insecta</taxon>
        <taxon>Pterygota</taxon>
        <taxon>Neoptera</taxon>
        <taxon>Endopterygota</taxon>
        <taxon>Coleoptera</taxon>
        <taxon>Polyphaga</taxon>
        <taxon>Elateriformia</taxon>
        <taxon>Elateroidea</taxon>
        <taxon>Lampyridae</taxon>
        <taxon>Lampyrinae</taxon>
        <taxon>Photinus</taxon>
    </lineage>
</organism>
<dbReference type="GO" id="GO:0008270">
    <property type="term" value="F:zinc ion binding"/>
    <property type="evidence" value="ECO:0007669"/>
    <property type="project" value="UniProtKB-KW"/>
</dbReference>
<reference evidence="6" key="1">
    <citation type="journal article" date="2016" name="Sci. Rep.">
        <title>Molecular characterization of firefly nuptial gifts: a multi-omics approach sheds light on postcopulatory sexual selection.</title>
        <authorList>
            <person name="Al-Wathiqui N."/>
            <person name="Fallon T.R."/>
            <person name="South A."/>
            <person name="Weng J.K."/>
            <person name="Lewis S.M."/>
        </authorList>
    </citation>
    <scope>NUCLEOTIDE SEQUENCE</scope>
</reference>
<dbReference type="InterPro" id="IPR036236">
    <property type="entry name" value="Znf_C2H2_sf"/>
</dbReference>
<dbReference type="GO" id="GO:0003676">
    <property type="term" value="F:nucleic acid binding"/>
    <property type="evidence" value="ECO:0007669"/>
    <property type="project" value="InterPro"/>
</dbReference>
<evidence type="ECO:0000256" key="2">
    <source>
        <dbReference type="ARBA" id="ARBA00022771"/>
    </source>
</evidence>
<dbReference type="SMART" id="SM00451">
    <property type="entry name" value="ZnF_U1"/>
    <property type="match status" value="2"/>
</dbReference>
<dbReference type="Pfam" id="PF00226">
    <property type="entry name" value="DnaJ"/>
    <property type="match status" value="1"/>
</dbReference>
<keyword evidence="3" id="KW-0862">Zinc</keyword>